<keyword evidence="2" id="KW-1185">Reference proteome</keyword>
<dbReference type="EMBL" id="JBCNJP010000007">
    <property type="protein sequence ID" value="KAK9075431.1"/>
    <property type="molecule type" value="Genomic_DNA"/>
</dbReference>
<evidence type="ECO:0000313" key="2">
    <source>
        <dbReference type="Proteomes" id="UP001408789"/>
    </source>
</evidence>
<evidence type="ECO:0000313" key="1">
    <source>
        <dbReference type="EMBL" id="KAK9075431.1"/>
    </source>
</evidence>
<dbReference type="Proteomes" id="UP001408789">
    <property type="component" value="Unassembled WGS sequence"/>
</dbReference>
<name>A0AAP0DHV9_9ASTR</name>
<dbReference type="AlphaFoldDB" id="A0AAP0DHV9"/>
<organism evidence="1 2">
    <name type="scientific">Deinandra increscens subsp. villosa</name>
    <dbReference type="NCBI Taxonomy" id="3103831"/>
    <lineage>
        <taxon>Eukaryota</taxon>
        <taxon>Viridiplantae</taxon>
        <taxon>Streptophyta</taxon>
        <taxon>Embryophyta</taxon>
        <taxon>Tracheophyta</taxon>
        <taxon>Spermatophyta</taxon>
        <taxon>Magnoliopsida</taxon>
        <taxon>eudicotyledons</taxon>
        <taxon>Gunneridae</taxon>
        <taxon>Pentapetalae</taxon>
        <taxon>asterids</taxon>
        <taxon>campanulids</taxon>
        <taxon>Asterales</taxon>
        <taxon>Asteraceae</taxon>
        <taxon>Asteroideae</taxon>
        <taxon>Heliantheae alliance</taxon>
        <taxon>Madieae</taxon>
        <taxon>Madiinae</taxon>
        <taxon>Deinandra</taxon>
    </lineage>
</organism>
<accession>A0AAP0DHV9</accession>
<protein>
    <submittedName>
        <fullName evidence="1">Uncharacterized protein</fullName>
    </submittedName>
</protein>
<comment type="caution">
    <text evidence="1">The sequence shown here is derived from an EMBL/GenBank/DDBJ whole genome shotgun (WGS) entry which is preliminary data.</text>
</comment>
<sequence length="206" mass="23666">MDHDYGNHCGGYQFDQGDSYVEVWCEICGEPHYTQDCYYYQGQPTYQYEEPYPYLQPFEDPSIPPSPPKPNPSLYEMLQQGIDLLSHPQPMIAYSKEVVENGEISVRESEEQLHRIEEQNIVINDLCAKYRQESSSCDTSLIMDREHHDESQVEPNISFSVLKQTSELETIMEGVQFPSSQITAQGPPLVHMDLIFMSPKSLTLTC</sequence>
<gene>
    <name evidence="1" type="ORF">SSX86_003754</name>
</gene>
<reference evidence="1 2" key="1">
    <citation type="submission" date="2024-04" db="EMBL/GenBank/DDBJ databases">
        <title>The reference genome of an endangered Asteraceae, Deinandra increscens subsp. villosa, native to the Central Coast of California.</title>
        <authorList>
            <person name="Guilliams M."/>
            <person name="Hasenstab-Lehman K."/>
            <person name="Meyer R."/>
            <person name="Mcevoy S."/>
        </authorList>
    </citation>
    <scope>NUCLEOTIDE SEQUENCE [LARGE SCALE GENOMIC DNA]</scope>
    <source>
        <tissue evidence="1">Leaf</tissue>
    </source>
</reference>
<proteinExistence type="predicted"/>